<sequence>MELEDIKLQIQIVNTVKITLRCSEFAEREQLLKQRVEEFHKVRARVREIIAVNEELRNVINSNPSDEENLNSNHVSEEEYKLIVELLKELKYDQPVRHETEKNNCCQNSGEPVNIETGGYATASEAGEPAHFEENEYASASGTDNKHDYNIKIAKVTIVYRVAYLRHYIKLRKGKSKLRKRMNNIKKLLHDWQKTLNMVINSNRLSMLNFDMHHNMEIAPQEAVEEFSKSNLHNLSDSDSDFRNSADDDYNMSWIQNHQYRPFYDYDNFNLDTAVARKCTDLDDCYDLYNSEKQKCQCKRAIGGLFMVLEETRSQVEIEKIRSDD</sequence>
<name>A0A8J9YCI9_9NEOP</name>
<gene>
    <name evidence="1" type="ORF">BINO364_LOCUS12739</name>
</gene>
<proteinExistence type="predicted"/>
<evidence type="ECO:0000313" key="1">
    <source>
        <dbReference type="EMBL" id="CAH0727389.1"/>
    </source>
</evidence>
<keyword evidence="2" id="KW-1185">Reference proteome</keyword>
<dbReference type="EMBL" id="OV170226">
    <property type="protein sequence ID" value="CAH0727389.1"/>
    <property type="molecule type" value="Genomic_DNA"/>
</dbReference>
<dbReference type="OrthoDB" id="7402155at2759"/>
<protein>
    <submittedName>
        <fullName evidence="1">Uncharacterized protein</fullName>
    </submittedName>
</protein>
<accession>A0A8J9YCI9</accession>
<organism evidence="1 2">
    <name type="scientific">Brenthis ino</name>
    <name type="common">lesser marbled fritillary</name>
    <dbReference type="NCBI Taxonomy" id="405034"/>
    <lineage>
        <taxon>Eukaryota</taxon>
        <taxon>Metazoa</taxon>
        <taxon>Ecdysozoa</taxon>
        <taxon>Arthropoda</taxon>
        <taxon>Hexapoda</taxon>
        <taxon>Insecta</taxon>
        <taxon>Pterygota</taxon>
        <taxon>Neoptera</taxon>
        <taxon>Endopterygota</taxon>
        <taxon>Lepidoptera</taxon>
        <taxon>Glossata</taxon>
        <taxon>Ditrysia</taxon>
        <taxon>Papilionoidea</taxon>
        <taxon>Nymphalidae</taxon>
        <taxon>Heliconiinae</taxon>
        <taxon>Argynnini</taxon>
        <taxon>Brenthis</taxon>
    </lineage>
</organism>
<reference evidence="1" key="1">
    <citation type="submission" date="2021-12" db="EMBL/GenBank/DDBJ databases">
        <authorList>
            <person name="Martin H S."/>
        </authorList>
    </citation>
    <scope>NUCLEOTIDE SEQUENCE</scope>
</reference>
<evidence type="ECO:0000313" key="2">
    <source>
        <dbReference type="Proteomes" id="UP000838878"/>
    </source>
</evidence>
<dbReference type="AlphaFoldDB" id="A0A8J9YCI9"/>
<dbReference type="Proteomes" id="UP000838878">
    <property type="component" value="Chromosome 6"/>
</dbReference>
<feature type="non-terminal residue" evidence="1">
    <location>
        <position position="325"/>
    </location>
</feature>